<dbReference type="Pfam" id="PF03392">
    <property type="entry name" value="OS-D"/>
    <property type="match status" value="1"/>
</dbReference>
<feature type="compositionally biased region" description="Low complexity" evidence="1">
    <location>
        <begin position="174"/>
        <end position="208"/>
    </location>
</feature>
<proteinExistence type="evidence at transcript level"/>
<evidence type="ECO:0000256" key="1">
    <source>
        <dbReference type="SAM" id="MobiDB-lite"/>
    </source>
</evidence>
<evidence type="ECO:0000256" key="2">
    <source>
        <dbReference type="SAM" id="SignalP"/>
    </source>
</evidence>
<dbReference type="Gene3D" id="1.10.2080.10">
    <property type="entry name" value="Insect odorant-binding protein A10/Ejaculatory bulb-specific protein 3"/>
    <property type="match status" value="1"/>
</dbReference>
<dbReference type="EMBL" id="MH716490">
    <property type="protein sequence ID" value="QFO46790.1"/>
    <property type="molecule type" value="mRNA"/>
</dbReference>
<dbReference type="InterPro" id="IPR036682">
    <property type="entry name" value="OS_D_A10/PebIII_sf"/>
</dbReference>
<dbReference type="SUPFAM" id="SSF100910">
    <property type="entry name" value="Chemosensory protein Csp2"/>
    <property type="match status" value="1"/>
</dbReference>
<protein>
    <submittedName>
        <fullName evidence="3">Chemosensory protein</fullName>
    </submittedName>
</protein>
<sequence length="268" mass="28924">MLLILSVLGLVVFDLIDAAGPAKKYYSSKYEHIDVEAILNNRRMVKYYSACLLSKGPCPPEGVDLKRILPEALQTNCGRCTEKQAVGALRVIKRLQKEYPKIWVQLSALWDPDEVYVKRFESSFASGSSPGTFNNVKPVVITDRFQGDEGSTTIMTNGIDGSATTIITTISDLSTSPATTSTSSSTTVSAKSTGTPSATTKSTSTAPPTRDPFDILLITNPPFRPNASFDFNIGSNIGATVKVIKRVEHIIASAAIEKLGYLKNILLG</sequence>
<dbReference type="AlphaFoldDB" id="A0A6B7LZX5"/>
<feature type="region of interest" description="Disordered" evidence="1">
    <location>
        <begin position="174"/>
        <end position="211"/>
    </location>
</feature>
<feature type="chain" id="PRO_5025474317" evidence="2">
    <location>
        <begin position="19"/>
        <end position="268"/>
    </location>
</feature>
<dbReference type="PANTHER" id="PTHR11257:SF9">
    <property type="entry name" value="CHEMOSENSORY PROTEIN 13"/>
    <property type="match status" value="1"/>
</dbReference>
<reference evidence="3" key="1">
    <citation type="submission" date="2018-08" db="EMBL/GenBank/DDBJ databases">
        <title>Functional characterizations of chemosensory proteins from Cylas formicarius (Fabricius).</title>
        <authorList>
            <person name="Hua J."/>
            <person name="Chen T."/>
            <person name="Huang Y."/>
            <person name="Li Y."/>
            <person name="Wu C."/>
            <person name="Li H."/>
            <person name="Chen K."/>
            <person name="Ma D."/>
            <person name="Li Z."/>
        </authorList>
    </citation>
    <scope>NUCLEOTIDE SEQUENCE</scope>
</reference>
<feature type="signal peptide" evidence="2">
    <location>
        <begin position="1"/>
        <end position="18"/>
    </location>
</feature>
<accession>A0A6B7LZX5</accession>
<dbReference type="PANTHER" id="PTHR11257">
    <property type="entry name" value="CHEMOSENSORY PROTEIN-RELATED"/>
    <property type="match status" value="1"/>
</dbReference>
<name>A0A6B7LZX5_CYLFO</name>
<gene>
    <name evidence="3" type="primary">CSP2</name>
</gene>
<organism evidence="3">
    <name type="scientific">Cylas formicarius</name>
    <name type="common">Sweet potato weevil</name>
    <name type="synonym">Attelabus formicarius</name>
    <dbReference type="NCBI Taxonomy" id="197179"/>
    <lineage>
        <taxon>Eukaryota</taxon>
        <taxon>Metazoa</taxon>
        <taxon>Ecdysozoa</taxon>
        <taxon>Arthropoda</taxon>
        <taxon>Hexapoda</taxon>
        <taxon>Insecta</taxon>
        <taxon>Pterygota</taxon>
        <taxon>Neoptera</taxon>
        <taxon>Endopterygota</taxon>
        <taxon>Coleoptera</taxon>
        <taxon>Polyphaga</taxon>
        <taxon>Cucujiformia</taxon>
        <taxon>Brentidae</taxon>
        <taxon>Cyladinae</taxon>
        <taxon>Cylas</taxon>
    </lineage>
</organism>
<keyword evidence="2" id="KW-0732">Signal</keyword>
<dbReference type="InterPro" id="IPR005055">
    <property type="entry name" value="A10/PebIII"/>
</dbReference>
<evidence type="ECO:0000313" key="3">
    <source>
        <dbReference type="EMBL" id="QFO46790.1"/>
    </source>
</evidence>